<name>A0A6P6KS84_CARAU</name>
<reference evidence="3" key="1">
    <citation type="submission" date="2025-08" db="UniProtKB">
        <authorList>
            <consortium name="RefSeq"/>
        </authorList>
    </citation>
    <scope>IDENTIFICATION</scope>
    <source>
        <strain evidence="3">Wakin</strain>
        <tissue evidence="3">Muscle</tissue>
    </source>
</reference>
<protein>
    <submittedName>
        <fullName evidence="3">Nucleolar and coiled-body phosphoprotein 1-like</fullName>
    </submittedName>
</protein>
<dbReference type="GO" id="GO:0005739">
    <property type="term" value="C:mitochondrion"/>
    <property type="evidence" value="ECO:0007669"/>
    <property type="project" value="InterPro"/>
</dbReference>
<feature type="region of interest" description="Disordered" evidence="1">
    <location>
        <begin position="118"/>
        <end position="244"/>
    </location>
</feature>
<evidence type="ECO:0000256" key="1">
    <source>
        <dbReference type="SAM" id="MobiDB-lite"/>
    </source>
</evidence>
<dbReference type="RefSeq" id="XP_026074346.1">
    <property type="nucleotide sequence ID" value="XM_026218561.1"/>
</dbReference>
<dbReference type="AlphaFoldDB" id="A0A6P6KS84"/>
<feature type="compositionally biased region" description="Basic and acidic residues" evidence="1">
    <location>
        <begin position="133"/>
        <end position="142"/>
    </location>
</feature>
<dbReference type="InterPro" id="IPR026193">
    <property type="entry name" value="NDUFV3"/>
</dbReference>
<evidence type="ECO:0000313" key="3">
    <source>
        <dbReference type="RefSeq" id="XP_026074346.1"/>
    </source>
</evidence>
<feature type="compositionally biased region" description="Acidic residues" evidence="1">
    <location>
        <begin position="158"/>
        <end position="169"/>
    </location>
</feature>
<gene>
    <name evidence="3" type="primary">LOC113053481</name>
</gene>
<organism evidence="2 3">
    <name type="scientific">Carassius auratus</name>
    <name type="common">Goldfish</name>
    <dbReference type="NCBI Taxonomy" id="7957"/>
    <lineage>
        <taxon>Eukaryota</taxon>
        <taxon>Metazoa</taxon>
        <taxon>Chordata</taxon>
        <taxon>Craniata</taxon>
        <taxon>Vertebrata</taxon>
        <taxon>Euteleostomi</taxon>
        <taxon>Actinopterygii</taxon>
        <taxon>Neopterygii</taxon>
        <taxon>Teleostei</taxon>
        <taxon>Ostariophysi</taxon>
        <taxon>Cypriniformes</taxon>
        <taxon>Cyprinidae</taxon>
        <taxon>Cyprininae</taxon>
        <taxon>Carassius</taxon>
    </lineage>
</organism>
<dbReference type="GeneID" id="113053481"/>
<dbReference type="GO" id="GO:0042775">
    <property type="term" value="P:mitochondrial ATP synthesis coupled electron transport"/>
    <property type="evidence" value="ECO:0007669"/>
    <property type="project" value="TreeGrafter"/>
</dbReference>
<accession>A0A6P6KS84</accession>
<dbReference type="KEGG" id="caua:113053481"/>
<dbReference type="Pfam" id="PF15880">
    <property type="entry name" value="NDUFV3"/>
    <property type="match status" value="1"/>
</dbReference>
<dbReference type="PANTHER" id="PTHR17117:SF3">
    <property type="entry name" value="NADH DEHYDROGENASE [UBIQUINONE] FLAVOPROTEIN 3, MITOCHONDRIAL"/>
    <property type="match status" value="1"/>
</dbReference>
<dbReference type="PANTHER" id="PTHR17117">
    <property type="entry name" value="NADH-UBIQUINONE OXIDOREDUCTASE"/>
    <property type="match status" value="1"/>
</dbReference>
<proteinExistence type="predicted"/>
<evidence type="ECO:0000313" key="2">
    <source>
        <dbReference type="Proteomes" id="UP000515129"/>
    </source>
</evidence>
<dbReference type="OrthoDB" id="6161911at2759"/>
<sequence length="426" mass="44499">MATSLLRLGRLGSVKCLLREGWSTPRTPFVAALCTKGDVPPKTAKSKASTIEADERASLLAYKPTVAFPSKLSATGFLPTDIALAESETTEAVSTAAANETTAGCLDADAAAAEEITEVPATNEVPTGSQARKASDVEAEGQKDEDDSSSSSSSSSDSDSDSDSDDEKPESETPVKSGEKAARKKSPGLTMEVDVADKETKPESASPGEAQENPGNVTKAKLKEAPTPSAKPEGSDETLVDPAPILSSSTTEAISEVSIESIPADTPDNTIHTATEVKIALKKEIVVEKEPETNAEAAVKFAADVPTEPSHEEVTKTASHGEAPEAPGDVAASPEDASSQTEAGTPAAPSEELVDPAPVAADAVEARAESNGVETPEEQAPEPEPEPFDNSTYKNLQHHQYNMYTFADVDVELCKYRLPQPSSGRH</sequence>
<keyword evidence="2" id="KW-1185">Reference proteome</keyword>
<dbReference type="Proteomes" id="UP000515129">
    <property type="component" value="Chromosome 34"/>
</dbReference>
<feature type="compositionally biased region" description="Basic and acidic residues" evidence="1">
    <location>
        <begin position="170"/>
        <end position="181"/>
    </location>
</feature>
<dbReference type="GO" id="GO:0045271">
    <property type="term" value="C:respiratory chain complex I"/>
    <property type="evidence" value="ECO:0007669"/>
    <property type="project" value="InterPro"/>
</dbReference>
<feature type="region of interest" description="Disordered" evidence="1">
    <location>
        <begin position="302"/>
        <end position="393"/>
    </location>
</feature>
<feature type="compositionally biased region" description="Acidic residues" evidence="1">
    <location>
        <begin position="375"/>
        <end position="387"/>
    </location>
</feature>